<dbReference type="InterPro" id="IPR020628">
    <property type="entry name" value="Formate_THF_ligase_CS"/>
</dbReference>
<keyword evidence="5 8" id="KW-0067">ATP-binding</keyword>
<evidence type="ECO:0000256" key="4">
    <source>
        <dbReference type="ARBA" id="ARBA00022741"/>
    </source>
</evidence>
<evidence type="ECO:0000256" key="2">
    <source>
        <dbReference type="ARBA" id="ARBA00022563"/>
    </source>
</evidence>
<dbReference type="UniPathway" id="UPA00193"/>
<keyword evidence="2 8" id="KW-0554">One-carbon metabolism</keyword>
<name>A0A523URZ2_UNCT6</name>
<dbReference type="AlphaFoldDB" id="A0A523URZ2"/>
<dbReference type="EMBL" id="SOJN01000087">
    <property type="protein sequence ID" value="TET45317.1"/>
    <property type="molecule type" value="Genomic_DNA"/>
</dbReference>
<comment type="similarity">
    <text evidence="7 8">Belongs to the formate--tetrahydrofolate ligase family.</text>
</comment>
<dbReference type="HAMAP" id="MF_01543">
    <property type="entry name" value="FTHFS"/>
    <property type="match status" value="1"/>
</dbReference>
<dbReference type="SUPFAM" id="SSF52540">
    <property type="entry name" value="P-loop containing nucleoside triphosphate hydrolases"/>
    <property type="match status" value="1"/>
</dbReference>
<evidence type="ECO:0000256" key="7">
    <source>
        <dbReference type="ARBA" id="ARBA00061363"/>
    </source>
</evidence>
<comment type="pathway">
    <text evidence="1 8">One-carbon metabolism; tetrahydrofolate interconversion.</text>
</comment>
<reference evidence="9 10" key="1">
    <citation type="submission" date="2019-03" db="EMBL/GenBank/DDBJ databases">
        <title>Metabolic potential of uncultured bacteria and archaea associated with petroleum seepage in deep-sea sediments.</title>
        <authorList>
            <person name="Dong X."/>
            <person name="Hubert C."/>
        </authorList>
    </citation>
    <scope>NUCLEOTIDE SEQUENCE [LARGE SCALE GENOMIC DNA]</scope>
    <source>
        <strain evidence="9">E44_bin18</strain>
    </source>
</reference>
<protein>
    <recommendedName>
        <fullName evidence="8">Formate--tetrahydrofolate ligase</fullName>
        <ecNumber evidence="8">6.3.4.3</ecNumber>
    </recommendedName>
    <alternativeName>
        <fullName evidence="8">Formyltetrahydrofolate synthetase</fullName>
        <shortName evidence="8">FHS</shortName>
        <shortName evidence="8">FTHFS</shortName>
    </alternativeName>
</protein>
<dbReference type="PROSITE" id="PS00721">
    <property type="entry name" value="FTHFS_1"/>
    <property type="match status" value="1"/>
</dbReference>
<proteinExistence type="inferred from homology"/>
<dbReference type="InterPro" id="IPR000559">
    <property type="entry name" value="Formate_THF_ligase"/>
</dbReference>
<dbReference type="Proteomes" id="UP000315525">
    <property type="component" value="Unassembled WGS sequence"/>
</dbReference>
<accession>A0A523URZ2</accession>
<gene>
    <name evidence="8" type="primary">fhs</name>
    <name evidence="9" type="ORF">E3J62_07820</name>
</gene>
<dbReference type="CDD" id="cd00477">
    <property type="entry name" value="FTHFS"/>
    <property type="match status" value="1"/>
</dbReference>
<dbReference type="PROSITE" id="PS00722">
    <property type="entry name" value="FTHFS_2"/>
    <property type="match status" value="1"/>
</dbReference>
<keyword evidence="4 8" id="KW-0547">Nucleotide-binding</keyword>
<dbReference type="Gene3D" id="3.40.50.300">
    <property type="entry name" value="P-loop containing nucleotide triphosphate hydrolases"/>
    <property type="match status" value="1"/>
</dbReference>
<dbReference type="GO" id="GO:0035999">
    <property type="term" value="P:tetrahydrofolate interconversion"/>
    <property type="evidence" value="ECO:0007669"/>
    <property type="project" value="UniProtKB-UniRule"/>
</dbReference>
<dbReference type="Gene3D" id="3.30.1510.10">
    <property type="entry name" value="Domain 2, N(10)-formyltetrahydrofolate synthetase"/>
    <property type="match status" value="1"/>
</dbReference>
<evidence type="ECO:0000313" key="10">
    <source>
        <dbReference type="Proteomes" id="UP000315525"/>
    </source>
</evidence>
<dbReference type="GO" id="GO:0005524">
    <property type="term" value="F:ATP binding"/>
    <property type="evidence" value="ECO:0007669"/>
    <property type="project" value="UniProtKB-UniRule"/>
</dbReference>
<comment type="catalytic activity">
    <reaction evidence="6 8">
        <text>(6S)-5,6,7,8-tetrahydrofolate + formate + ATP = (6R)-10-formyltetrahydrofolate + ADP + phosphate</text>
        <dbReference type="Rhea" id="RHEA:20221"/>
        <dbReference type="ChEBI" id="CHEBI:15740"/>
        <dbReference type="ChEBI" id="CHEBI:30616"/>
        <dbReference type="ChEBI" id="CHEBI:43474"/>
        <dbReference type="ChEBI" id="CHEBI:57453"/>
        <dbReference type="ChEBI" id="CHEBI:195366"/>
        <dbReference type="ChEBI" id="CHEBI:456216"/>
        <dbReference type="EC" id="6.3.4.3"/>
    </reaction>
</comment>
<dbReference type="Gene3D" id="3.10.410.10">
    <property type="entry name" value="Formyltetrahydrofolate synthetase, domain 3"/>
    <property type="match status" value="1"/>
</dbReference>
<evidence type="ECO:0000313" key="9">
    <source>
        <dbReference type="EMBL" id="TET45317.1"/>
    </source>
</evidence>
<dbReference type="FunFam" id="3.10.410.10:FF:000001">
    <property type="entry name" value="Putative formate--tetrahydrofolate ligase"/>
    <property type="match status" value="1"/>
</dbReference>
<dbReference type="FunFam" id="3.30.1510.10:FF:000001">
    <property type="entry name" value="Formate--tetrahydrofolate ligase"/>
    <property type="match status" value="1"/>
</dbReference>
<evidence type="ECO:0000256" key="6">
    <source>
        <dbReference type="ARBA" id="ARBA00049033"/>
    </source>
</evidence>
<sequence>MKTDIEIAQKAKMLPINDIGSMIGLKREDLMCCGDFKAKIELDALARFSEKPDAPLVLVTSINPTRAGEGKTTTSVGLAQALNKLGKKAIVTLREPSLGPVFGIKGGAAGGGYSQVLPMEDINLHFTGDMHAITSAHNLLAALLDNKIHRRNPLGIDVNAVPYHRVMDMNDRALRNIVVGLGGRPTGVPREDAFDITAASEIMAILALSKDHADLKKRISRIVVAYDLDRNPVTAEDLGAQGAMCALLRDALKPNLVQTIEKTPAIIHAGPFGNIAHGANSIIATKGALKLGDIVVTEAGFGADLGAEKFLNIVSRVGDFYPHVAVLVVTIRALKRHGGVSRSRLKRKDLRALNDGMPNVEKHAENLTSFGLPPIVAVNVFPSDSKEEIDFVKEHCKDVGLSVAASEVFEKGGKGGIELAEMVLDGCKKKAPIPRPLYAREAPLKEKIELIAKKIYGADGVDYEGKSSRQIRKYEDMGFCQSFICMAKTQYSLSHDPDLLGRPAGWRLVIREVRLSAGADFVIPVTGNIMTMPGLPRVPAAEGVDIDESGRIVGLS</sequence>
<organism evidence="9 10">
    <name type="scientific">candidate division TA06 bacterium</name>
    <dbReference type="NCBI Taxonomy" id="2250710"/>
    <lineage>
        <taxon>Bacteria</taxon>
        <taxon>Bacteria division TA06</taxon>
    </lineage>
</organism>
<dbReference type="InterPro" id="IPR027417">
    <property type="entry name" value="P-loop_NTPase"/>
</dbReference>
<evidence type="ECO:0000256" key="1">
    <source>
        <dbReference type="ARBA" id="ARBA00004777"/>
    </source>
</evidence>
<keyword evidence="3 8" id="KW-0436">Ligase</keyword>
<comment type="caution">
    <text evidence="9">The sequence shown here is derived from an EMBL/GenBank/DDBJ whole genome shotgun (WGS) entry which is preliminary data.</text>
</comment>
<dbReference type="Pfam" id="PF01268">
    <property type="entry name" value="FTHFS"/>
    <property type="match status" value="1"/>
</dbReference>
<evidence type="ECO:0000256" key="8">
    <source>
        <dbReference type="HAMAP-Rule" id="MF_01543"/>
    </source>
</evidence>
<evidence type="ECO:0000256" key="3">
    <source>
        <dbReference type="ARBA" id="ARBA00022598"/>
    </source>
</evidence>
<evidence type="ECO:0000256" key="5">
    <source>
        <dbReference type="ARBA" id="ARBA00022840"/>
    </source>
</evidence>
<dbReference type="GO" id="GO:0004329">
    <property type="term" value="F:formate-tetrahydrofolate ligase activity"/>
    <property type="evidence" value="ECO:0007669"/>
    <property type="project" value="UniProtKB-UniRule"/>
</dbReference>
<dbReference type="NCBIfam" id="NF010030">
    <property type="entry name" value="PRK13505.1"/>
    <property type="match status" value="1"/>
</dbReference>
<feature type="binding site" evidence="8">
    <location>
        <begin position="65"/>
        <end position="72"/>
    </location>
    <ligand>
        <name>ATP</name>
        <dbReference type="ChEBI" id="CHEBI:30616"/>
    </ligand>
</feature>
<dbReference type="EC" id="6.3.4.3" evidence="8"/>